<feature type="compositionally biased region" description="Basic and acidic residues" evidence="9">
    <location>
        <begin position="95"/>
        <end position="133"/>
    </location>
</feature>
<dbReference type="InterPro" id="IPR050331">
    <property type="entry name" value="Zinc_finger"/>
</dbReference>
<feature type="domain" description="C2H2-type" evidence="10">
    <location>
        <begin position="205"/>
        <end position="228"/>
    </location>
</feature>
<keyword evidence="2" id="KW-0479">Metal-binding</keyword>
<reference evidence="11" key="2">
    <citation type="journal article" date="2021" name="World Allergy Organ. J.">
        <title>Chromosome-level assembly of Dermatophagoides farinae genome and transcriptome reveals two novel allergens Der f 37 and Der f 39.</title>
        <authorList>
            <person name="Chen J."/>
            <person name="Cai Z."/>
            <person name="Fan D."/>
            <person name="Hu J."/>
            <person name="Hou Y."/>
            <person name="He Y."/>
            <person name="Zhang Z."/>
            <person name="Zhao Z."/>
            <person name="Gao P."/>
            <person name="Hu W."/>
            <person name="Sun J."/>
            <person name="Li J."/>
            <person name="Ji K."/>
        </authorList>
    </citation>
    <scope>NUCLEOTIDE SEQUENCE</scope>
    <source>
        <strain evidence="11">JKM2019</strain>
    </source>
</reference>
<dbReference type="Gene3D" id="3.30.160.60">
    <property type="entry name" value="Classic Zinc Finger"/>
    <property type="match status" value="2"/>
</dbReference>
<dbReference type="InterPro" id="IPR036236">
    <property type="entry name" value="Znf_C2H2_sf"/>
</dbReference>
<accession>A0A9D4SJM0</accession>
<dbReference type="GO" id="GO:0008270">
    <property type="term" value="F:zinc ion binding"/>
    <property type="evidence" value="ECO:0007669"/>
    <property type="project" value="UniProtKB-KW"/>
</dbReference>
<gene>
    <name evidence="11" type="ORF">HUG17_6440</name>
</gene>
<dbReference type="SUPFAM" id="SSF57667">
    <property type="entry name" value="beta-beta-alpha zinc fingers"/>
    <property type="match status" value="1"/>
</dbReference>
<keyword evidence="8" id="KW-0175">Coiled coil</keyword>
<proteinExistence type="predicted"/>
<dbReference type="EMBL" id="SDOV01000002">
    <property type="protein sequence ID" value="KAH7644078.1"/>
    <property type="molecule type" value="Genomic_DNA"/>
</dbReference>
<dbReference type="PROSITE" id="PS50157">
    <property type="entry name" value="ZINC_FINGER_C2H2_2"/>
    <property type="match status" value="2"/>
</dbReference>
<evidence type="ECO:0000313" key="11">
    <source>
        <dbReference type="EMBL" id="KAH7644078.1"/>
    </source>
</evidence>
<dbReference type="PANTHER" id="PTHR16515">
    <property type="entry name" value="PR DOMAIN ZINC FINGER PROTEIN"/>
    <property type="match status" value="1"/>
</dbReference>
<protein>
    <submittedName>
        <fullName evidence="11">Zinc finger protein 525-like</fullName>
    </submittedName>
</protein>
<organism evidence="11">
    <name type="scientific">Dermatophagoides farinae</name>
    <name type="common">American house dust mite</name>
    <dbReference type="NCBI Taxonomy" id="6954"/>
    <lineage>
        <taxon>Eukaryota</taxon>
        <taxon>Metazoa</taxon>
        <taxon>Ecdysozoa</taxon>
        <taxon>Arthropoda</taxon>
        <taxon>Chelicerata</taxon>
        <taxon>Arachnida</taxon>
        <taxon>Acari</taxon>
        <taxon>Acariformes</taxon>
        <taxon>Sarcoptiformes</taxon>
        <taxon>Astigmata</taxon>
        <taxon>Psoroptidia</taxon>
        <taxon>Analgoidea</taxon>
        <taxon>Pyroglyphidae</taxon>
        <taxon>Dermatophagoidinae</taxon>
        <taxon>Dermatophagoides</taxon>
    </lineage>
</organism>
<evidence type="ECO:0000256" key="3">
    <source>
        <dbReference type="ARBA" id="ARBA00022737"/>
    </source>
</evidence>
<keyword evidence="4 7" id="KW-0863">Zinc-finger</keyword>
<feature type="coiled-coil region" evidence="8">
    <location>
        <begin position="12"/>
        <end position="47"/>
    </location>
</feature>
<dbReference type="SMART" id="SM00355">
    <property type="entry name" value="ZnF_C2H2"/>
    <property type="match status" value="4"/>
</dbReference>
<evidence type="ECO:0000256" key="5">
    <source>
        <dbReference type="ARBA" id="ARBA00022833"/>
    </source>
</evidence>
<dbReference type="GO" id="GO:0010468">
    <property type="term" value="P:regulation of gene expression"/>
    <property type="evidence" value="ECO:0007669"/>
    <property type="project" value="TreeGrafter"/>
</dbReference>
<dbReference type="Pfam" id="PF00096">
    <property type="entry name" value="zf-C2H2"/>
    <property type="match status" value="2"/>
</dbReference>
<keyword evidence="5" id="KW-0862">Zinc</keyword>
<evidence type="ECO:0000256" key="2">
    <source>
        <dbReference type="ARBA" id="ARBA00022723"/>
    </source>
</evidence>
<sequence>MNEAMIMSNDGNDEINNSLEKLVAEIHAMKNAEYRLIENKLNEVQNRVLTRIKTIESNLAIFESKSKQLFENVAKTMETIPWECKICLETFDNQKERDDHQKQSHIDDHQEQPQTKNDHQEQPQIKNDHQKQKNDKRKIVNPQPQSTEPLMNECVFCEKQFISKDNLLRHIRKNKCSTLKCQSCEKYFNTLKEMDLHNAIHHKIFKCSKCMEKFRNKSLLEKHIKTKHDVKVLVIDSTSSGAESPEEFIASSSD</sequence>
<reference evidence="11" key="1">
    <citation type="submission" date="2020-06" db="EMBL/GenBank/DDBJ databases">
        <authorList>
            <person name="Ji K."/>
            <person name="Li J."/>
        </authorList>
    </citation>
    <scope>NUCLEOTIDE SEQUENCE</scope>
    <source>
        <strain evidence="11">JKM2019</strain>
        <tissue evidence="11">Whole body</tissue>
    </source>
</reference>
<evidence type="ECO:0000256" key="9">
    <source>
        <dbReference type="SAM" id="MobiDB-lite"/>
    </source>
</evidence>
<evidence type="ECO:0000256" key="1">
    <source>
        <dbReference type="ARBA" id="ARBA00004123"/>
    </source>
</evidence>
<dbReference type="OrthoDB" id="6365676at2759"/>
<dbReference type="PROSITE" id="PS00028">
    <property type="entry name" value="ZINC_FINGER_C2H2_1"/>
    <property type="match status" value="2"/>
</dbReference>
<keyword evidence="6" id="KW-0539">Nucleus</keyword>
<comment type="subcellular location">
    <subcellularLocation>
        <location evidence="1">Nucleus</location>
    </subcellularLocation>
</comment>
<evidence type="ECO:0000259" key="10">
    <source>
        <dbReference type="PROSITE" id="PS50157"/>
    </source>
</evidence>
<evidence type="ECO:0000256" key="4">
    <source>
        <dbReference type="ARBA" id="ARBA00022771"/>
    </source>
</evidence>
<feature type="region of interest" description="Disordered" evidence="9">
    <location>
        <begin position="95"/>
        <end position="146"/>
    </location>
</feature>
<evidence type="ECO:0000256" key="7">
    <source>
        <dbReference type="PROSITE-ProRule" id="PRU00042"/>
    </source>
</evidence>
<dbReference type="InterPro" id="IPR013087">
    <property type="entry name" value="Znf_C2H2_type"/>
</dbReference>
<feature type="domain" description="C2H2-type" evidence="10">
    <location>
        <begin position="82"/>
        <end position="110"/>
    </location>
</feature>
<name>A0A9D4SJM0_DERFA</name>
<dbReference type="PANTHER" id="PTHR16515:SF66">
    <property type="entry name" value="C2H2-TYPE DOMAIN-CONTAINING PROTEIN"/>
    <property type="match status" value="1"/>
</dbReference>
<dbReference type="Proteomes" id="UP000828236">
    <property type="component" value="Unassembled WGS sequence"/>
</dbReference>
<dbReference type="GO" id="GO:0005634">
    <property type="term" value="C:nucleus"/>
    <property type="evidence" value="ECO:0007669"/>
    <property type="project" value="UniProtKB-SubCell"/>
</dbReference>
<comment type="caution">
    <text evidence="11">The sequence shown here is derived from an EMBL/GenBank/DDBJ whole genome shotgun (WGS) entry which is preliminary data.</text>
</comment>
<evidence type="ECO:0000256" key="8">
    <source>
        <dbReference type="SAM" id="Coils"/>
    </source>
</evidence>
<dbReference type="AlphaFoldDB" id="A0A9D4SJM0"/>
<keyword evidence="3" id="KW-0677">Repeat</keyword>
<evidence type="ECO:0000256" key="6">
    <source>
        <dbReference type="ARBA" id="ARBA00023242"/>
    </source>
</evidence>